<gene>
    <name evidence="1" type="ORF">LSP00402_LOCUS4331</name>
</gene>
<accession>A0A7S2TIY6</accession>
<evidence type="ECO:0000313" key="1">
    <source>
        <dbReference type="EMBL" id="CAD9752699.1"/>
    </source>
</evidence>
<dbReference type="EMBL" id="HBHP01006974">
    <property type="protein sequence ID" value="CAD9752699.1"/>
    <property type="molecule type" value="Transcribed_RNA"/>
</dbReference>
<sequence>MQLKYKLEDTIRKGGGEAAGALHISDEGIAFILTFYASNTALVNTAKAKMKKIMSSFSAKTAVRSLEVEGKLGAIQSASGGFYSKKGRAVVWLLVHVCEALTIMRRRRG</sequence>
<organism evidence="1">
    <name type="scientific">Lotharella oceanica</name>
    <dbReference type="NCBI Taxonomy" id="641309"/>
    <lineage>
        <taxon>Eukaryota</taxon>
        <taxon>Sar</taxon>
        <taxon>Rhizaria</taxon>
        <taxon>Cercozoa</taxon>
        <taxon>Chlorarachniophyceae</taxon>
        <taxon>Lotharella</taxon>
    </lineage>
</organism>
<protein>
    <submittedName>
        <fullName evidence="1">Uncharacterized protein</fullName>
    </submittedName>
</protein>
<name>A0A7S2TIY6_9EUKA</name>
<proteinExistence type="predicted"/>
<reference evidence="1" key="1">
    <citation type="submission" date="2021-01" db="EMBL/GenBank/DDBJ databases">
        <authorList>
            <person name="Corre E."/>
            <person name="Pelletier E."/>
            <person name="Niang G."/>
            <person name="Scheremetjew M."/>
            <person name="Finn R."/>
            <person name="Kale V."/>
            <person name="Holt S."/>
            <person name="Cochrane G."/>
            <person name="Meng A."/>
            <person name="Brown T."/>
            <person name="Cohen L."/>
        </authorList>
    </citation>
    <scope>NUCLEOTIDE SEQUENCE</scope>
    <source>
        <strain evidence="1">CCMP622</strain>
    </source>
</reference>
<dbReference type="AlphaFoldDB" id="A0A7S2TIY6"/>